<feature type="transmembrane region" description="Helical" evidence="5">
    <location>
        <begin position="631"/>
        <end position="653"/>
    </location>
</feature>
<feature type="transmembrane region" description="Helical" evidence="5">
    <location>
        <begin position="577"/>
        <end position="594"/>
    </location>
</feature>
<evidence type="ECO:0000256" key="5">
    <source>
        <dbReference type="SAM" id="Phobius"/>
    </source>
</evidence>
<dbReference type="GO" id="GO:0140359">
    <property type="term" value="F:ABC-type transporter activity"/>
    <property type="evidence" value="ECO:0007669"/>
    <property type="project" value="InterPro"/>
</dbReference>
<gene>
    <name evidence="7" type="ORF">HT102_13340</name>
</gene>
<dbReference type="InterPro" id="IPR017501">
    <property type="entry name" value="Phage_infect_YhgE_C"/>
</dbReference>
<evidence type="ECO:0000259" key="6">
    <source>
        <dbReference type="Pfam" id="PF12698"/>
    </source>
</evidence>
<sequence length="670" mass="70702">MVAALSFGTELKRFGREKLPRLAIVAIIFLPLLYGAMYLWAYWNPLGKVDQMPVAIVNSDTGAQVDGLTVRFGEQVTRELQQRGDLGWVRVDHDQAQQGVEDGTYYFAVEFPEDFSDALVSAAGDDPRKATIKVTYNDATNAIGTTIAQTAMDRILNVMSETIGAQSVDQVLIGLQTVRGGLVEAADGSQQLADGTSELRDGVAELSDGAQLLATNLVAARDGANVLADGTGQLSAGLQQLTDGVLPLADGLGDLQDGARQLGDGADQLSGGVNQLVGQLDALAAKQAHITGTINDVAVHLRTVPHPVAQDAAAELDRIRGEIDRQGFGPESRSQLQQLRDGAAQLAYQIGDPTSPFRSGLALAADGGDQLTGGVTQLRDGAQEINNGAVELADGLRQLADGGGELVGGVGQLTDGTTQLDEGANLLASELAAGSQQIPAWNNQERLEHAEVIGGPLEVNPRHVAYAANFGTGVAPFFISLALFIGGFILWMLMRPLQPRALAAGLGGLRTILASYWPAMLVSAAQAIVTFLVARYAIGLEAANPAGLIVFLILVALAFLAFIQMIFVLLGPSTARVAVLALLMVNLVSAGGLYPTETTGRLFEIIHPYVPMTYSVTGLRQLIIGGADGRLWQSVIVLVGLLVVSMAISAYSARRQQEWSMKRLHPPIPA</sequence>
<evidence type="ECO:0000256" key="2">
    <source>
        <dbReference type="ARBA" id="ARBA00022692"/>
    </source>
</evidence>
<keyword evidence="2 5" id="KW-0812">Transmembrane</keyword>
<reference evidence="7" key="1">
    <citation type="submission" date="2020-09" db="EMBL/GenBank/DDBJ databases">
        <title>Hoyosella lacisalsi sp. nov., a halotolerant actinobacterium isolated from soil of Lake Gudzhirganskoe.</title>
        <authorList>
            <person name="Yang Q."/>
            <person name="Guo P.Y."/>
            <person name="Liu S.W."/>
            <person name="Li F.N."/>
            <person name="Sun C.H."/>
        </authorList>
    </citation>
    <scope>NUCLEOTIDE SEQUENCE</scope>
    <source>
        <strain evidence="7">G463</strain>
    </source>
</reference>
<dbReference type="InterPro" id="IPR023908">
    <property type="entry name" value="xxxLxxG_rpt"/>
</dbReference>
<keyword evidence="3 5" id="KW-1133">Transmembrane helix</keyword>
<dbReference type="PANTHER" id="PTHR43077">
    <property type="entry name" value="TRANSPORT PERMEASE YVFS-RELATED"/>
    <property type="match status" value="1"/>
</dbReference>
<feature type="transmembrane region" description="Helical" evidence="5">
    <location>
        <begin position="470"/>
        <end position="493"/>
    </location>
</feature>
<feature type="domain" description="ABC-2 type transporter transmembrane" evidence="6">
    <location>
        <begin position="25"/>
        <end position="159"/>
    </location>
</feature>
<dbReference type="InterPro" id="IPR017500">
    <property type="entry name" value="Phage_infect_YhgE_N"/>
</dbReference>
<organism evidence="7 8">
    <name type="scientific">Lolliginicoccus lacisalsi</name>
    <dbReference type="NCBI Taxonomy" id="2742202"/>
    <lineage>
        <taxon>Bacteria</taxon>
        <taxon>Bacillati</taxon>
        <taxon>Actinomycetota</taxon>
        <taxon>Actinomycetes</taxon>
        <taxon>Mycobacteriales</taxon>
        <taxon>Hoyosellaceae</taxon>
        <taxon>Lolliginicoccus</taxon>
    </lineage>
</organism>
<dbReference type="NCBIfam" id="TIGR03062">
    <property type="entry name" value="pip_yhgE_Cterm"/>
    <property type="match status" value="1"/>
</dbReference>
<dbReference type="InterPro" id="IPR051328">
    <property type="entry name" value="T7SS_ABC-Transporter"/>
</dbReference>
<keyword evidence="4 5" id="KW-0472">Membrane</keyword>
<feature type="transmembrane region" description="Helical" evidence="5">
    <location>
        <begin position="22"/>
        <end position="43"/>
    </location>
</feature>
<evidence type="ECO:0000256" key="1">
    <source>
        <dbReference type="ARBA" id="ARBA00004141"/>
    </source>
</evidence>
<dbReference type="EMBL" id="JACYWE010000008">
    <property type="protein sequence ID" value="MBD8507467.1"/>
    <property type="molecule type" value="Genomic_DNA"/>
</dbReference>
<dbReference type="NCBIfam" id="TIGR03061">
    <property type="entry name" value="pip_yhgE_Nterm"/>
    <property type="match status" value="1"/>
</dbReference>
<dbReference type="Gene3D" id="3.40.1710.10">
    <property type="entry name" value="abc type-2 transporter like domain"/>
    <property type="match status" value="1"/>
</dbReference>
<feature type="transmembrane region" description="Helical" evidence="5">
    <location>
        <begin position="514"/>
        <end position="534"/>
    </location>
</feature>
<name>A0A927JEZ6_9ACTN</name>
<evidence type="ECO:0000313" key="7">
    <source>
        <dbReference type="EMBL" id="MBD8507467.1"/>
    </source>
</evidence>
<feature type="transmembrane region" description="Helical" evidence="5">
    <location>
        <begin position="546"/>
        <end position="570"/>
    </location>
</feature>
<accession>A0A927JEZ6</accession>
<protein>
    <submittedName>
        <fullName evidence="7">YhgE/Pip domain-containing protein</fullName>
    </submittedName>
</protein>
<proteinExistence type="predicted"/>
<feature type="domain" description="ABC-2 type transporter transmembrane" evidence="6">
    <location>
        <begin position="467"/>
        <end position="651"/>
    </location>
</feature>
<dbReference type="AlphaFoldDB" id="A0A927JEZ6"/>
<dbReference type="Pfam" id="PF12698">
    <property type="entry name" value="ABC2_membrane_3"/>
    <property type="match status" value="2"/>
</dbReference>
<dbReference type="InterPro" id="IPR013525">
    <property type="entry name" value="ABC2_TM"/>
</dbReference>
<dbReference type="Proteomes" id="UP000642993">
    <property type="component" value="Unassembled WGS sequence"/>
</dbReference>
<keyword evidence="8" id="KW-1185">Reference proteome</keyword>
<evidence type="ECO:0000256" key="4">
    <source>
        <dbReference type="ARBA" id="ARBA00023136"/>
    </source>
</evidence>
<comment type="caution">
    <text evidence="7">The sequence shown here is derived from an EMBL/GenBank/DDBJ whole genome shotgun (WGS) entry which is preliminary data.</text>
</comment>
<evidence type="ECO:0000256" key="3">
    <source>
        <dbReference type="ARBA" id="ARBA00022989"/>
    </source>
</evidence>
<dbReference type="GO" id="GO:0016020">
    <property type="term" value="C:membrane"/>
    <property type="evidence" value="ECO:0007669"/>
    <property type="project" value="UniProtKB-SubCell"/>
</dbReference>
<evidence type="ECO:0000313" key="8">
    <source>
        <dbReference type="Proteomes" id="UP000642993"/>
    </source>
</evidence>
<comment type="subcellular location">
    <subcellularLocation>
        <location evidence="1">Membrane</location>
        <topology evidence="1">Multi-pass membrane protein</topology>
    </subcellularLocation>
</comment>
<dbReference type="PANTHER" id="PTHR43077:SF5">
    <property type="entry name" value="PHAGE INFECTION PROTEIN"/>
    <property type="match status" value="1"/>
</dbReference>
<dbReference type="NCBIfam" id="TIGR03057">
    <property type="entry name" value="xxxLxxG_by_4"/>
    <property type="match status" value="5"/>
</dbReference>
<dbReference type="RefSeq" id="WP_192039927.1">
    <property type="nucleotide sequence ID" value="NZ_JACYWE010000008.1"/>
</dbReference>